<dbReference type="AlphaFoldDB" id="A0A2C9KHF3"/>
<dbReference type="VEuPathDB" id="VectorBase:BGLAX_026847"/>
<gene>
    <name evidence="4" type="primary">106072168</name>
</gene>
<dbReference type="InterPro" id="IPR003131">
    <property type="entry name" value="T1-type_BTB"/>
</dbReference>
<evidence type="ECO:0000313" key="4">
    <source>
        <dbReference type="EnsemblMetazoa" id="BGLB019745-PA"/>
    </source>
</evidence>
<dbReference type="KEGG" id="bgt:106072168"/>
<dbReference type="InterPro" id="IPR045068">
    <property type="entry name" value="BACURD1-3"/>
</dbReference>
<feature type="domain" description="DUSP" evidence="3">
    <location>
        <begin position="64"/>
        <end position="160"/>
    </location>
</feature>
<dbReference type="GO" id="GO:0006508">
    <property type="term" value="P:proteolysis"/>
    <property type="evidence" value="ECO:0007669"/>
    <property type="project" value="UniProtKB-KW"/>
</dbReference>
<dbReference type="Pfam" id="PF02214">
    <property type="entry name" value="BTB_2"/>
    <property type="match status" value="1"/>
</dbReference>
<organism evidence="4 5">
    <name type="scientific">Biomphalaria glabrata</name>
    <name type="common">Bloodfluke planorb</name>
    <name type="synonym">Freshwater snail</name>
    <dbReference type="NCBI Taxonomy" id="6526"/>
    <lineage>
        <taxon>Eukaryota</taxon>
        <taxon>Metazoa</taxon>
        <taxon>Spiralia</taxon>
        <taxon>Lophotrochozoa</taxon>
        <taxon>Mollusca</taxon>
        <taxon>Gastropoda</taxon>
        <taxon>Heterobranchia</taxon>
        <taxon>Euthyneura</taxon>
        <taxon>Panpulmonata</taxon>
        <taxon>Hygrophila</taxon>
        <taxon>Lymnaeoidea</taxon>
        <taxon>Planorbidae</taxon>
        <taxon>Biomphalaria</taxon>
    </lineage>
</organism>
<sequence length="567" mass="65246">MLPSTLTTFHRQAHSERRFGMSLPSSNSTSGLPVAAVAGVRASSPPGAAAANSAHPTAATTVTFPPDSQKSVLEHLLDRPLVEGDFWYVIVAEWLEQLKKFVGINSSRKYYNQRALSPPGPIVTRRDYAHTVDVVHEDAWRLLVQWYGIADGNKAMKLVVYKYARGPEIEHNINSFKVMLSSSPPEDFHIVRFSKMEKVGYIEFRARQLYAIPKSQESRLWAKAEADAEWRPLFCRDKSIGVVLDMDSDFTRPVVALETLDSEGKWLGSPDSTEVPEDSKVRGYLIENSMFDDVTTPWELDIHEQIDYIGKTFLEKLHGNFNIFVQRAKDYIEAREAQLRERERQVCSRESVTERLATRLELKELRLNEEVARCEDKIKEYESRRLELESQFQERQLEEENKLAELESDLQLRRQEFEVEKMRFQEELKVVSGYLRSIWRQNNCFQEDISAAARCKSSLTFTSSAISGLQVEEATGPHNMMADLIFFKVFSGRHEFKTEPDGSFFIDRDGTHFRYVLNYLRDGCIREGTLPPSDTTWRELLTEAEFYQLDELASFLKELISKKDSEG</sequence>
<dbReference type="OrthoDB" id="2414723at2759"/>
<keyword evidence="1" id="KW-0645">Protease</keyword>
<keyword evidence="1" id="KW-0378">Hydrolase</keyword>
<name>A0A2C9KHF3_BIOGL</name>
<dbReference type="InterPro" id="IPR011333">
    <property type="entry name" value="SKP1/BTB/POZ_sf"/>
</dbReference>
<dbReference type="InterPro" id="IPR028135">
    <property type="entry name" value="Ub_USP-typ"/>
</dbReference>
<evidence type="ECO:0000259" key="3">
    <source>
        <dbReference type="PROSITE" id="PS51283"/>
    </source>
</evidence>
<dbReference type="PROSITE" id="PS51283">
    <property type="entry name" value="DUSP"/>
    <property type="match status" value="1"/>
</dbReference>
<feature type="coiled-coil region" evidence="2">
    <location>
        <begin position="357"/>
        <end position="416"/>
    </location>
</feature>
<reference evidence="4" key="1">
    <citation type="submission" date="2020-05" db="UniProtKB">
        <authorList>
            <consortium name="EnsemblMetazoa"/>
        </authorList>
    </citation>
    <scope>IDENTIFICATION</scope>
    <source>
        <strain evidence="4">BB02</strain>
    </source>
</reference>
<dbReference type="PANTHER" id="PTHR11145:SF8">
    <property type="entry name" value="RE57120P"/>
    <property type="match status" value="1"/>
</dbReference>
<dbReference type="GO" id="GO:0051260">
    <property type="term" value="P:protein homooligomerization"/>
    <property type="evidence" value="ECO:0007669"/>
    <property type="project" value="InterPro"/>
</dbReference>
<dbReference type="GO" id="GO:0004843">
    <property type="term" value="F:cysteine-type deubiquitinase activity"/>
    <property type="evidence" value="ECO:0007669"/>
    <property type="project" value="InterPro"/>
</dbReference>
<dbReference type="SUPFAM" id="SSF143791">
    <property type="entry name" value="DUSP-like"/>
    <property type="match status" value="1"/>
</dbReference>
<evidence type="ECO:0000256" key="2">
    <source>
        <dbReference type="SAM" id="Coils"/>
    </source>
</evidence>
<dbReference type="EnsemblMetazoa" id="BGLB019745-RA">
    <property type="protein sequence ID" value="BGLB019745-PA"/>
    <property type="gene ID" value="BGLB019745"/>
</dbReference>
<evidence type="ECO:0000256" key="1">
    <source>
        <dbReference type="ARBA" id="ARBA00022670"/>
    </source>
</evidence>
<protein>
    <recommendedName>
        <fullName evidence="3">DUSP domain-containing protein</fullName>
    </recommendedName>
</protein>
<evidence type="ECO:0000313" key="5">
    <source>
        <dbReference type="Proteomes" id="UP000076420"/>
    </source>
</evidence>
<accession>A0A2C9KHF3</accession>
<dbReference type="Gene3D" id="3.30.2230.10">
    <property type="entry name" value="DUSP-like"/>
    <property type="match status" value="1"/>
</dbReference>
<proteinExistence type="predicted"/>
<dbReference type="Gene3D" id="3.10.20.90">
    <property type="entry name" value="Phosphatidylinositol 3-kinase Catalytic Subunit, Chain A, domain 1"/>
    <property type="match status" value="1"/>
</dbReference>
<dbReference type="InterPro" id="IPR006615">
    <property type="entry name" value="Pept_C19_DUSP"/>
</dbReference>
<dbReference type="Gene3D" id="3.30.710.10">
    <property type="entry name" value="Potassium Channel Kv1.1, Chain A"/>
    <property type="match status" value="1"/>
</dbReference>
<dbReference type="PANTHER" id="PTHR11145">
    <property type="entry name" value="BTB/POZ DOMAIN-CONTAINING ADAPTER FOR CUL3-MEDIATED RHOA DEGRADATION PROTEIN FAMILY MEMBER"/>
    <property type="match status" value="1"/>
</dbReference>
<dbReference type="Pfam" id="PF14836">
    <property type="entry name" value="Ubiquitin_3"/>
    <property type="match status" value="1"/>
</dbReference>
<dbReference type="VEuPathDB" id="VectorBase:BGLB019745"/>
<keyword evidence="2" id="KW-0175">Coiled coil</keyword>
<dbReference type="Proteomes" id="UP000076420">
    <property type="component" value="Unassembled WGS sequence"/>
</dbReference>
<dbReference type="STRING" id="6526.A0A2C9KHF3"/>
<dbReference type="SUPFAM" id="SSF54695">
    <property type="entry name" value="POZ domain"/>
    <property type="match status" value="1"/>
</dbReference>
<dbReference type="InterPro" id="IPR035927">
    <property type="entry name" value="DUSP-like_sf"/>
</dbReference>